<keyword evidence="3" id="KW-1185">Reference proteome</keyword>
<proteinExistence type="predicted"/>
<organism evidence="2 3">
    <name type="scientific">Ramlibacter terrae</name>
    <dbReference type="NCBI Taxonomy" id="2732511"/>
    <lineage>
        <taxon>Bacteria</taxon>
        <taxon>Pseudomonadati</taxon>
        <taxon>Pseudomonadota</taxon>
        <taxon>Betaproteobacteria</taxon>
        <taxon>Burkholderiales</taxon>
        <taxon>Comamonadaceae</taxon>
        <taxon>Ramlibacter</taxon>
    </lineage>
</organism>
<gene>
    <name evidence="2" type="ORF">HK414_27505</name>
</gene>
<accession>A0ABX6P9M0</accession>
<protein>
    <submittedName>
        <fullName evidence="2">Uncharacterized protein</fullName>
    </submittedName>
</protein>
<keyword evidence="1" id="KW-1133">Transmembrane helix</keyword>
<name>A0ABX6P9M0_9BURK</name>
<sequence length="120" mass="13671">MQAHAFARGELTVKYPLDLLDAIVPKQFRGYFISIDRQSGEAISKYWPGLALVTAPFAWLGIGWCVNPMFGALTLAMVYKLATEFTGQRAAGAWPCWRRWPRRSSRSTRSRSMRCRASWP</sequence>
<dbReference type="Proteomes" id="UP000500826">
    <property type="component" value="Chromosome"/>
</dbReference>
<dbReference type="EMBL" id="CP053418">
    <property type="protein sequence ID" value="QJW85636.1"/>
    <property type="molecule type" value="Genomic_DNA"/>
</dbReference>
<evidence type="ECO:0000313" key="3">
    <source>
        <dbReference type="Proteomes" id="UP000500826"/>
    </source>
</evidence>
<keyword evidence="1" id="KW-0472">Membrane</keyword>
<feature type="transmembrane region" description="Helical" evidence="1">
    <location>
        <begin position="57"/>
        <end position="79"/>
    </location>
</feature>
<keyword evidence="1" id="KW-0812">Transmembrane</keyword>
<reference evidence="2 3" key="1">
    <citation type="submission" date="2020-05" db="EMBL/GenBank/DDBJ databases">
        <title>Ramlibacter rhizophilus sp. nov., isolated from rhizosphere soil of national flower Mugunghwa from South Korea.</title>
        <authorList>
            <person name="Zheng-Fei Y."/>
            <person name="Huan T."/>
        </authorList>
    </citation>
    <scope>NUCLEOTIDE SEQUENCE [LARGE SCALE GENOMIC DNA]</scope>
    <source>
        <strain evidence="2 3">H242</strain>
    </source>
</reference>
<evidence type="ECO:0000313" key="2">
    <source>
        <dbReference type="EMBL" id="QJW85636.1"/>
    </source>
</evidence>
<evidence type="ECO:0000256" key="1">
    <source>
        <dbReference type="SAM" id="Phobius"/>
    </source>
</evidence>